<organism evidence="2 3">
    <name type="scientific">Mucilaginibacter ginkgonis</name>
    <dbReference type="NCBI Taxonomy" id="2682091"/>
    <lineage>
        <taxon>Bacteria</taxon>
        <taxon>Pseudomonadati</taxon>
        <taxon>Bacteroidota</taxon>
        <taxon>Sphingobacteriia</taxon>
        <taxon>Sphingobacteriales</taxon>
        <taxon>Sphingobacteriaceae</taxon>
        <taxon>Mucilaginibacter</taxon>
    </lineage>
</organism>
<dbReference type="RefSeq" id="WP_157526527.1">
    <property type="nucleotide sequence ID" value="NZ_CP066775.1"/>
</dbReference>
<dbReference type="InterPro" id="IPR015797">
    <property type="entry name" value="NUDIX_hydrolase-like_dom_sf"/>
</dbReference>
<reference evidence="2 3" key="1">
    <citation type="submission" date="2020-12" db="EMBL/GenBank/DDBJ databases">
        <title>HMF7856_wgs.fasta genome submission.</title>
        <authorList>
            <person name="Kang H."/>
            <person name="Kim H."/>
            <person name="Joh K."/>
        </authorList>
    </citation>
    <scope>NUCLEOTIDE SEQUENCE [LARGE SCALE GENOMIC DNA]</scope>
    <source>
        <strain evidence="2 3">HMF7856</strain>
    </source>
</reference>
<dbReference type="GO" id="GO:0004081">
    <property type="term" value="F:bis(5'-nucleosyl)-tetraphosphatase (asymmetrical) activity"/>
    <property type="evidence" value="ECO:0007669"/>
    <property type="project" value="TreeGrafter"/>
</dbReference>
<dbReference type="CDD" id="cd04662">
    <property type="entry name" value="NUDIX_Hydrolase"/>
    <property type="match status" value="1"/>
</dbReference>
<dbReference type="PROSITE" id="PS00893">
    <property type="entry name" value="NUDIX_BOX"/>
    <property type="match status" value="1"/>
</dbReference>
<dbReference type="InterPro" id="IPR000086">
    <property type="entry name" value="NUDIX_hydrolase_dom"/>
</dbReference>
<dbReference type="Proteomes" id="UP000429232">
    <property type="component" value="Chromosome"/>
</dbReference>
<name>A0A6I4INZ9_9SPHI</name>
<dbReference type="PANTHER" id="PTHR21340">
    <property type="entry name" value="DIADENOSINE 5,5-P1,P4-TETRAPHOSPHATE PYROPHOSPHOHYDROLASE MUTT"/>
    <property type="match status" value="1"/>
</dbReference>
<sequence length="153" mass="17244">MKQSAGILVYRHEHKELQVFLVHPGGPFWAKKDNGAWSVPKGEFLSDEDPLAAAKREFKEETGQPINGEFKQLTPVRLASGKIVHCWAVEGDVDADNIVSNVFDIEWPPRSGKKISIPEVDRAEWFDMETAKLKINKAQVGFIVELISFLNEI</sequence>
<dbReference type="SUPFAM" id="SSF55811">
    <property type="entry name" value="Nudix"/>
    <property type="match status" value="1"/>
</dbReference>
<dbReference type="InterPro" id="IPR051325">
    <property type="entry name" value="Nudix_hydrolase_domain"/>
</dbReference>
<dbReference type="PANTHER" id="PTHR21340:SF7">
    <property type="entry name" value="NUDIX HYDROLASE DOMAIN-CONTAINING PROTEIN"/>
    <property type="match status" value="1"/>
</dbReference>
<proteinExistence type="predicted"/>
<gene>
    <name evidence="2" type="ORF">GO620_004065</name>
</gene>
<keyword evidence="1" id="KW-0378">Hydrolase</keyword>
<dbReference type="InterPro" id="IPR020084">
    <property type="entry name" value="NUDIX_hydrolase_CS"/>
</dbReference>
<evidence type="ECO:0000313" key="3">
    <source>
        <dbReference type="Proteomes" id="UP000429232"/>
    </source>
</evidence>
<dbReference type="GO" id="GO:0006754">
    <property type="term" value="P:ATP biosynthetic process"/>
    <property type="evidence" value="ECO:0007669"/>
    <property type="project" value="TreeGrafter"/>
</dbReference>
<protein>
    <submittedName>
        <fullName evidence="2">NUDIX domain-containing protein</fullName>
    </submittedName>
</protein>
<dbReference type="Gene3D" id="3.90.79.10">
    <property type="entry name" value="Nucleoside Triphosphate Pyrophosphohydrolase"/>
    <property type="match status" value="1"/>
</dbReference>
<accession>A0A6I4INZ9</accession>
<dbReference type="Pfam" id="PF00293">
    <property type="entry name" value="NUDIX"/>
    <property type="match status" value="1"/>
</dbReference>
<evidence type="ECO:0000256" key="1">
    <source>
        <dbReference type="ARBA" id="ARBA00022801"/>
    </source>
</evidence>
<dbReference type="AlphaFoldDB" id="A0A6I4INZ9"/>
<dbReference type="PROSITE" id="PS51462">
    <property type="entry name" value="NUDIX"/>
    <property type="match status" value="1"/>
</dbReference>
<dbReference type="GO" id="GO:0006167">
    <property type="term" value="P:AMP biosynthetic process"/>
    <property type="evidence" value="ECO:0007669"/>
    <property type="project" value="TreeGrafter"/>
</dbReference>
<evidence type="ECO:0000313" key="2">
    <source>
        <dbReference type="EMBL" id="QQL50641.1"/>
    </source>
</evidence>
<dbReference type="KEGG" id="mgik:GO620_004065"/>
<dbReference type="EMBL" id="CP066775">
    <property type="protein sequence ID" value="QQL50641.1"/>
    <property type="molecule type" value="Genomic_DNA"/>
</dbReference>
<keyword evidence="3" id="KW-1185">Reference proteome</keyword>